<dbReference type="Gene3D" id="1.10.3720.10">
    <property type="entry name" value="MetI-like"/>
    <property type="match status" value="1"/>
</dbReference>
<dbReference type="PANTHER" id="PTHR30614:SF37">
    <property type="entry name" value="AMINO-ACID ABC TRANSPORTER PERMEASE PROTEIN YHDX-RELATED"/>
    <property type="match status" value="1"/>
</dbReference>
<dbReference type="Pfam" id="PF00528">
    <property type="entry name" value="BPD_transp_1"/>
    <property type="match status" value="1"/>
</dbReference>
<feature type="transmembrane region" description="Helical" evidence="9">
    <location>
        <begin position="359"/>
        <end position="383"/>
    </location>
</feature>
<feature type="transmembrane region" description="Helical" evidence="9">
    <location>
        <begin position="21"/>
        <end position="39"/>
    </location>
</feature>
<evidence type="ECO:0000313" key="11">
    <source>
        <dbReference type="EMBL" id="ROP91233.1"/>
    </source>
</evidence>
<dbReference type="PANTHER" id="PTHR30614">
    <property type="entry name" value="MEMBRANE COMPONENT OF AMINO ACID ABC TRANSPORTER"/>
    <property type="match status" value="1"/>
</dbReference>
<dbReference type="InterPro" id="IPR035906">
    <property type="entry name" value="MetI-like_sf"/>
</dbReference>
<feature type="transmembrane region" description="Helical" evidence="9">
    <location>
        <begin position="117"/>
        <end position="145"/>
    </location>
</feature>
<evidence type="ECO:0000256" key="8">
    <source>
        <dbReference type="ARBA" id="ARBA00023136"/>
    </source>
</evidence>
<dbReference type="CDD" id="cd06261">
    <property type="entry name" value="TM_PBP2"/>
    <property type="match status" value="1"/>
</dbReference>
<keyword evidence="4" id="KW-1003">Cell membrane</keyword>
<organism evidence="11 12">
    <name type="scientific">Stella humosa</name>
    <dbReference type="NCBI Taxonomy" id="94"/>
    <lineage>
        <taxon>Bacteria</taxon>
        <taxon>Pseudomonadati</taxon>
        <taxon>Pseudomonadota</taxon>
        <taxon>Alphaproteobacteria</taxon>
        <taxon>Rhodospirillales</taxon>
        <taxon>Stellaceae</taxon>
        <taxon>Stella</taxon>
    </lineage>
</organism>
<comment type="caution">
    <text evidence="11">The sequence shown here is derived from an EMBL/GenBank/DDBJ whole genome shotgun (WGS) entry which is preliminary data.</text>
</comment>
<protein>
    <submittedName>
        <fullName evidence="11">General L-amino acid transport system permease protein</fullName>
    </submittedName>
</protein>
<dbReference type="NCBIfam" id="TIGR01726">
    <property type="entry name" value="HEQRo_perm_3TM"/>
    <property type="match status" value="1"/>
</dbReference>
<evidence type="ECO:0000256" key="6">
    <source>
        <dbReference type="ARBA" id="ARBA00022970"/>
    </source>
</evidence>
<dbReference type="RefSeq" id="WP_245978350.1">
    <property type="nucleotide sequence ID" value="NZ_AP019700.1"/>
</dbReference>
<keyword evidence="8 9" id="KW-0472">Membrane</keyword>
<dbReference type="AlphaFoldDB" id="A0A3N1L961"/>
<evidence type="ECO:0000256" key="3">
    <source>
        <dbReference type="ARBA" id="ARBA00022448"/>
    </source>
</evidence>
<dbReference type="PROSITE" id="PS50928">
    <property type="entry name" value="ABC_TM1"/>
    <property type="match status" value="1"/>
</dbReference>
<keyword evidence="6" id="KW-0029">Amino-acid transport</keyword>
<feature type="transmembrane region" description="Helical" evidence="9">
    <location>
        <begin position="260"/>
        <end position="283"/>
    </location>
</feature>
<dbReference type="SUPFAM" id="SSF161098">
    <property type="entry name" value="MetI-like"/>
    <property type="match status" value="2"/>
</dbReference>
<dbReference type="InterPro" id="IPR010065">
    <property type="entry name" value="AA_ABC_transptr_permease_3TM"/>
</dbReference>
<comment type="subcellular location">
    <subcellularLocation>
        <location evidence="1">Cell inner membrane</location>
        <topology evidence="1">Multi-pass membrane protein</topology>
    </subcellularLocation>
    <subcellularLocation>
        <location evidence="9">Cell membrane</location>
        <topology evidence="9">Multi-pass membrane protein</topology>
    </subcellularLocation>
</comment>
<evidence type="ECO:0000259" key="10">
    <source>
        <dbReference type="PROSITE" id="PS50928"/>
    </source>
</evidence>
<keyword evidence="5 9" id="KW-0812">Transmembrane</keyword>
<feature type="transmembrane region" description="Helical" evidence="9">
    <location>
        <begin position="181"/>
        <end position="198"/>
    </location>
</feature>
<proteinExistence type="inferred from homology"/>
<dbReference type="InterPro" id="IPR043429">
    <property type="entry name" value="ArtM/GltK/GlnP/TcyL/YhdX-like"/>
</dbReference>
<accession>A0A3N1L961</accession>
<dbReference type="GO" id="GO:0043190">
    <property type="term" value="C:ATP-binding cassette (ABC) transporter complex"/>
    <property type="evidence" value="ECO:0007669"/>
    <property type="project" value="InterPro"/>
</dbReference>
<reference evidence="11 12" key="1">
    <citation type="submission" date="2018-11" db="EMBL/GenBank/DDBJ databases">
        <title>Genomic Encyclopedia of Type Strains, Phase IV (KMG-IV): sequencing the most valuable type-strain genomes for metagenomic binning, comparative biology and taxonomic classification.</title>
        <authorList>
            <person name="Goeker M."/>
        </authorList>
    </citation>
    <scope>NUCLEOTIDE SEQUENCE [LARGE SCALE GENOMIC DNA]</scope>
    <source>
        <strain evidence="11 12">DSM 5900</strain>
    </source>
</reference>
<evidence type="ECO:0000256" key="7">
    <source>
        <dbReference type="ARBA" id="ARBA00022989"/>
    </source>
</evidence>
<feature type="transmembrane region" description="Helical" evidence="9">
    <location>
        <begin position="219"/>
        <end position="240"/>
    </location>
</feature>
<gene>
    <name evidence="11" type="ORF">EDC65_3098</name>
</gene>
<keyword evidence="3 9" id="KW-0813">Transport</keyword>
<dbReference type="InterPro" id="IPR000515">
    <property type="entry name" value="MetI-like"/>
</dbReference>
<dbReference type="GO" id="GO:0006865">
    <property type="term" value="P:amino acid transport"/>
    <property type="evidence" value="ECO:0007669"/>
    <property type="project" value="UniProtKB-KW"/>
</dbReference>
<keyword evidence="7 9" id="KW-1133">Transmembrane helix</keyword>
<dbReference type="GO" id="GO:0022857">
    <property type="term" value="F:transmembrane transporter activity"/>
    <property type="evidence" value="ECO:0007669"/>
    <property type="project" value="InterPro"/>
</dbReference>
<evidence type="ECO:0000256" key="9">
    <source>
        <dbReference type="RuleBase" id="RU363032"/>
    </source>
</evidence>
<keyword evidence="12" id="KW-1185">Reference proteome</keyword>
<evidence type="ECO:0000256" key="2">
    <source>
        <dbReference type="ARBA" id="ARBA00010072"/>
    </source>
</evidence>
<evidence type="ECO:0000256" key="1">
    <source>
        <dbReference type="ARBA" id="ARBA00004429"/>
    </source>
</evidence>
<evidence type="ECO:0000313" key="12">
    <source>
        <dbReference type="Proteomes" id="UP000278222"/>
    </source>
</evidence>
<name>A0A3N1L961_9PROT</name>
<evidence type="ECO:0000256" key="4">
    <source>
        <dbReference type="ARBA" id="ARBA00022475"/>
    </source>
</evidence>
<comment type="similarity">
    <text evidence="2">Belongs to the binding-protein-dependent transport system permease family. HisMQ subfamily.</text>
</comment>
<dbReference type="Proteomes" id="UP000278222">
    <property type="component" value="Unassembled WGS sequence"/>
</dbReference>
<feature type="transmembrane region" description="Helical" evidence="9">
    <location>
        <begin position="334"/>
        <end position="352"/>
    </location>
</feature>
<sequence>MSSIDVMRPGRLLHDGRVRGWLAQAGIALGVVGLVWFFVDNAGENLARSGVATGFDFMGARSGVDIDFKLIQYGPDSSYGRLLLVGIANTLFVSFFGILLATVLGFAVGIGRLSGNWLLAGFSTIYVEAVRNVPLLLFVLLWYYLVIRGLPAPRQSIDLAGMGFVNNRGIFLPSPTDPSPFQAVIVALAVGVAATWLLRRWARSRQDATGQPFPTVLAGVGLVAGLPLAAALVAATMTAWNWPALSRFGVRGGTTVIPEFLALLAALGTYTAAFIAEIVRGGILSVTRGQREAAAALGLNRRQILRLVVLPQAMRVIIPPLTSQYVNLIKNSSYAAVIAYPEIVSVFVGSALNNTGRAVEIIAITLAIYLAINVSVSLLMNWYDARTRMVGR</sequence>
<evidence type="ECO:0000256" key="5">
    <source>
        <dbReference type="ARBA" id="ARBA00022692"/>
    </source>
</evidence>
<dbReference type="EMBL" id="RJKX01000014">
    <property type="protein sequence ID" value="ROP91233.1"/>
    <property type="molecule type" value="Genomic_DNA"/>
</dbReference>
<feature type="transmembrane region" description="Helical" evidence="9">
    <location>
        <begin position="82"/>
        <end position="110"/>
    </location>
</feature>
<feature type="domain" description="ABC transmembrane type-1" evidence="10">
    <location>
        <begin position="87"/>
        <end position="380"/>
    </location>
</feature>